<evidence type="ECO:0000259" key="38">
    <source>
        <dbReference type="PROSITE" id="PS50878"/>
    </source>
</evidence>
<evidence type="ECO:0000256" key="34">
    <source>
        <dbReference type="ARBA" id="ARBA00055383"/>
    </source>
</evidence>
<keyword evidence="17" id="KW-0863">Zinc-finger</keyword>
<name>A0A6D2HUX5_9BRAS</name>
<comment type="caution">
    <text evidence="39">The sequence shown here is derived from an EMBL/GenBank/DDBJ whole genome shotgun (WGS) entry which is preliminary data.</text>
</comment>
<evidence type="ECO:0000256" key="37">
    <source>
        <dbReference type="SAM" id="MobiDB-lite"/>
    </source>
</evidence>
<keyword evidence="21" id="KW-0460">Magnesium</keyword>
<dbReference type="Gene3D" id="2.40.70.10">
    <property type="entry name" value="Acid Proteases"/>
    <property type="match status" value="1"/>
</dbReference>
<keyword evidence="30" id="KW-0511">Multifunctional enzyme</keyword>
<dbReference type="GO" id="GO:0006310">
    <property type="term" value="P:DNA recombination"/>
    <property type="evidence" value="ECO:0007669"/>
    <property type="project" value="UniProtKB-KW"/>
</dbReference>
<keyword evidence="28" id="KW-0233">DNA recombination</keyword>
<dbReference type="GO" id="GO:0006508">
    <property type="term" value="P:proteolysis"/>
    <property type="evidence" value="ECO:0007669"/>
    <property type="project" value="UniProtKB-KW"/>
</dbReference>
<evidence type="ECO:0000256" key="26">
    <source>
        <dbReference type="ARBA" id="ARBA00023113"/>
    </source>
</evidence>
<dbReference type="CDD" id="cd00303">
    <property type="entry name" value="retropepsin_like"/>
    <property type="match status" value="1"/>
</dbReference>
<evidence type="ECO:0000256" key="15">
    <source>
        <dbReference type="ARBA" id="ARBA00022758"/>
    </source>
</evidence>
<evidence type="ECO:0000256" key="4">
    <source>
        <dbReference type="ARBA" id="ARBA00004496"/>
    </source>
</evidence>
<dbReference type="InterPro" id="IPR000477">
    <property type="entry name" value="RT_dom"/>
</dbReference>
<comment type="function">
    <text evidence="32">Integrase (IN) targets the VLP to the nucleus, where a subparticle preintegration complex (PIC) containing at least integrase and the newly synthesized dsDNA copy of the retrotransposon must transit the nuclear membrane. Once in the nucleus, integrase performs the integration of the dsDNA into the host genome.</text>
</comment>
<comment type="subcellular location">
    <subcellularLocation>
        <location evidence="4">Cytoplasm</location>
    </subcellularLocation>
    <subcellularLocation>
        <location evidence="3">Nucleus</location>
    </subcellularLocation>
</comment>
<dbReference type="Pfam" id="PF17921">
    <property type="entry name" value="Integrase_H2C2"/>
    <property type="match status" value="1"/>
</dbReference>
<dbReference type="GO" id="GO:0004190">
    <property type="term" value="F:aspartic-type endopeptidase activity"/>
    <property type="evidence" value="ECO:0007669"/>
    <property type="project" value="UniProtKB-KW"/>
</dbReference>
<dbReference type="GO" id="GO:0004523">
    <property type="term" value="F:RNA-DNA hybrid ribonuclease activity"/>
    <property type="evidence" value="ECO:0007669"/>
    <property type="project" value="UniProtKB-EC"/>
</dbReference>
<evidence type="ECO:0000256" key="1">
    <source>
        <dbReference type="ARBA" id="ARBA00000077"/>
    </source>
</evidence>
<keyword evidence="18" id="KW-0378">Hydrolase</keyword>
<evidence type="ECO:0000256" key="35">
    <source>
        <dbReference type="ARBA" id="ARBA00063849"/>
    </source>
</evidence>
<keyword evidence="19" id="KW-0862">Zinc</keyword>
<sequence>MPPRSKTGGNNRDDWTELRSALLAMQENIQMTISNSIQELTEAIVNRRDRQERESEEEEEEEVNHNPFARRYHDDRSEHDQEKVDRRWEAGFKVDLPEYHGSLKADELLDWIVAVNETLEFKEVPEERRVALVATKFRGKAAAWWMHLKNSRIRSGKSKIRSWEKLQKHLRQTFLPFNYDRMMYTRLQNLRQGSRSVEDYAEEFSLLLTRNEINDSETQLVSRFIGGLRPQIQSALSQFDPLTVPEAHRRATAFESQFRSSASWSGGSLRSRSVAQGTVETPHSGAPKESVDLTTSRLQPRHIQTACPNKSRRGLLADKSHWESNALFDDDELEEEDEIQVDQLEGDKGRLLVARRVCLAPTKTEEPWLKSNLFQSTCTINGKICRFVIDSGSSNNVISEEAMRKLGLKREDHPTPYNLQWIKEEIDMRIKHRALVNFSIRNHYKDRVYCDVAPMDVGHLILGRPWQYDRETVHDGRRNTYSFLFENRKIVLIPSPPEALTTTLPTRDKVCAAAEKKAAQRSTLFCSRSVFESEFCEEGVVWALIATTPTTSDTTEAPPRLAMLLEEFSDVFPAELPQSLLPLRDIQHQIDLVPGASLPNRPHYRMSPKEHEELRRQVEELVSKGHVRESLSPCAVPALLIPKKDGSWRMCIDSRAINKITVRYRFPIPRLDDLLDQIGTAKVFSKLDLKSGYHQIRIKPRDEWKTAFKTREGLFEWLVMPFGLSNAPSTFMRVMNQALRPYIGKFLVVYFDDILVFSSNTEEHIDHLRLILLVLRRETLFVARQKCDFATDRVLFLGYVVSSKGLSMDESKVDAVRSWPTPHTVSDVRSFHGLASFYRRFVPNFSAIMAPLTDCMKEGKLQWTEEAAAAFEVIKHKLTTAPILVLPDFEVPFELHCDASKLGFGAVLSQQSKPVTFYSEKLAGARSRYSTYDIEFYAIVQAIKHWKHYLFQREFILFTDHDALKHLDSQAKVSSRHASWIAFLQQFTFAIRHKSGKLNRVADALSRRHCLVSTMHTSVSGFASFSDLYESDSFFGPVLRDIKDGHPSAFTLHEGFLFKGVRLCVPTCSLRLKIIEELHREGHVGRDRSLHLVAASYFWPTLRRDVERFVERCRACQQAKGQATNAGLYLPLPVPTQPWTDVSMDFVLGLPRTQKGNDSIFVVVDRFSKMSHFIPCKRTTDAVLVA</sequence>
<keyword evidence="9" id="KW-0808">Transferase</keyword>
<keyword evidence="25" id="KW-0239">DNA-directed DNA polymerase</keyword>
<dbReference type="GO" id="GO:0005524">
    <property type="term" value="F:ATP binding"/>
    <property type="evidence" value="ECO:0007669"/>
    <property type="project" value="UniProtKB-KW"/>
</dbReference>
<protein>
    <recommendedName>
        <fullName evidence="5">RNA-directed DNA polymerase</fullName>
        <ecNumber evidence="5">2.7.7.49</ecNumber>
    </recommendedName>
    <alternativeName>
        <fullName evidence="36">Gag3-Pol3</fullName>
    </alternativeName>
</protein>
<evidence type="ECO:0000256" key="25">
    <source>
        <dbReference type="ARBA" id="ARBA00022932"/>
    </source>
</evidence>
<dbReference type="SUPFAM" id="SSF56672">
    <property type="entry name" value="DNA/RNA polymerases"/>
    <property type="match status" value="1"/>
</dbReference>
<evidence type="ECO:0000256" key="6">
    <source>
        <dbReference type="ARBA" id="ARBA00022490"/>
    </source>
</evidence>
<evidence type="ECO:0000256" key="32">
    <source>
        <dbReference type="ARBA" id="ARBA00025615"/>
    </source>
</evidence>
<dbReference type="InterPro" id="IPR012337">
    <property type="entry name" value="RNaseH-like_sf"/>
</dbReference>
<evidence type="ECO:0000256" key="23">
    <source>
        <dbReference type="ARBA" id="ARBA00022908"/>
    </source>
</evidence>
<dbReference type="InterPro" id="IPR036397">
    <property type="entry name" value="RNaseH_sf"/>
</dbReference>
<dbReference type="GO" id="GO:0008270">
    <property type="term" value="F:zinc ion binding"/>
    <property type="evidence" value="ECO:0007669"/>
    <property type="project" value="UniProtKB-KW"/>
</dbReference>
<keyword evidence="11" id="KW-0540">Nuclease</keyword>
<evidence type="ECO:0000256" key="30">
    <source>
        <dbReference type="ARBA" id="ARBA00023268"/>
    </source>
</evidence>
<evidence type="ECO:0000256" key="28">
    <source>
        <dbReference type="ARBA" id="ARBA00023172"/>
    </source>
</evidence>
<dbReference type="GO" id="GO:0003677">
    <property type="term" value="F:DNA binding"/>
    <property type="evidence" value="ECO:0007669"/>
    <property type="project" value="UniProtKB-KW"/>
</dbReference>
<dbReference type="GO" id="GO:0005737">
    <property type="term" value="C:cytoplasm"/>
    <property type="evidence" value="ECO:0007669"/>
    <property type="project" value="UniProtKB-SubCell"/>
</dbReference>
<evidence type="ECO:0000256" key="3">
    <source>
        <dbReference type="ARBA" id="ARBA00004123"/>
    </source>
</evidence>
<evidence type="ECO:0000256" key="27">
    <source>
        <dbReference type="ARBA" id="ARBA00023125"/>
    </source>
</evidence>
<accession>A0A6D2HUX5</accession>
<gene>
    <name evidence="39" type="ORF">MERR_LOCUS4243</name>
</gene>
<dbReference type="Proteomes" id="UP000467841">
    <property type="component" value="Unassembled WGS sequence"/>
</dbReference>
<evidence type="ECO:0000256" key="24">
    <source>
        <dbReference type="ARBA" id="ARBA00022918"/>
    </source>
</evidence>
<evidence type="ECO:0000256" key="31">
    <source>
        <dbReference type="ARBA" id="ARBA00025590"/>
    </source>
</evidence>
<dbReference type="InterPro" id="IPR021109">
    <property type="entry name" value="Peptidase_aspartic_dom_sf"/>
</dbReference>
<keyword evidence="16" id="KW-0255">Endonuclease</keyword>
<evidence type="ECO:0000256" key="2">
    <source>
        <dbReference type="ARBA" id="ARBA00002180"/>
    </source>
</evidence>
<dbReference type="PANTHER" id="PTHR35046">
    <property type="entry name" value="ZINC KNUCKLE (CCHC-TYPE) FAMILY PROTEIN"/>
    <property type="match status" value="1"/>
</dbReference>
<keyword evidence="23" id="KW-0229">DNA integration</keyword>
<feature type="domain" description="Reverse transcriptase" evidence="38">
    <location>
        <begin position="622"/>
        <end position="801"/>
    </location>
</feature>
<evidence type="ECO:0000256" key="22">
    <source>
        <dbReference type="ARBA" id="ARBA00022884"/>
    </source>
</evidence>
<evidence type="ECO:0000256" key="12">
    <source>
        <dbReference type="ARBA" id="ARBA00022723"/>
    </source>
</evidence>
<evidence type="ECO:0000256" key="10">
    <source>
        <dbReference type="ARBA" id="ARBA00022695"/>
    </source>
</evidence>
<evidence type="ECO:0000313" key="40">
    <source>
        <dbReference type="Proteomes" id="UP000467841"/>
    </source>
</evidence>
<dbReference type="OrthoDB" id="407598at2759"/>
<dbReference type="GO" id="GO:0075523">
    <property type="term" value="P:viral translational frameshifting"/>
    <property type="evidence" value="ECO:0007669"/>
    <property type="project" value="UniProtKB-KW"/>
</dbReference>
<comment type="subunit">
    <text evidence="35">The protease is a homodimer, whose active site consists of two apposed aspartic acid residues.</text>
</comment>
<dbReference type="SUPFAM" id="SSF50630">
    <property type="entry name" value="Acid proteases"/>
    <property type="match status" value="1"/>
</dbReference>
<keyword evidence="26" id="KW-0917">Virion maturation</keyword>
<feature type="region of interest" description="Disordered" evidence="37">
    <location>
        <begin position="262"/>
        <end position="299"/>
    </location>
</feature>
<dbReference type="InterPro" id="IPR043128">
    <property type="entry name" value="Rev_trsase/Diguanyl_cyclase"/>
</dbReference>
<comment type="function">
    <text evidence="31">Reverse transcriptase/ribonuclease H (RT) is a multifunctional enzyme that catalyzes the conversion of the retro-elements RNA genome into dsDNA within the VLP. The enzyme displays a DNA polymerase activity that can copy either DNA or RNA templates, and a ribonuclease H (RNase H) activity that cleaves the RNA strand of RNA-DNA heteroduplexes during plus-strand synthesis and hydrolyzes RNA primers. The conversion leads to a linear dsDNA copy of the retrotransposon that includes long terminal repeats (LTRs) at both ends.</text>
</comment>
<evidence type="ECO:0000313" key="39">
    <source>
        <dbReference type="EMBL" id="CAA7017008.1"/>
    </source>
</evidence>
<dbReference type="Pfam" id="PF03732">
    <property type="entry name" value="Retrotrans_gag"/>
    <property type="match status" value="1"/>
</dbReference>
<dbReference type="GO" id="GO:0005634">
    <property type="term" value="C:nucleus"/>
    <property type="evidence" value="ECO:0007669"/>
    <property type="project" value="UniProtKB-SubCell"/>
</dbReference>
<proteinExistence type="predicted"/>
<keyword evidence="6" id="KW-0963">Cytoplasm</keyword>
<comment type="function">
    <text evidence="2">The aspartyl protease (PR) mediates the proteolytic cleavages of the Gag and Gag-Pol polyproteins after assembly of the VLP.</text>
</comment>
<keyword evidence="24" id="KW-0695">RNA-directed DNA polymerase</keyword>
<comment type="function">
    <text evidence="34">Capsid protein (CA) is the structural component of the virus-like particle (VLP), forming the shell that encapsulates the genomic RNA-nucleocapsid complex.</text>
</comment>
<dbReference type="Gene3D" id="1.10.340.70">
    <property type="match status" value="1"/>
</dbReference>
<evidence type="ECO:0000256" key="36">
    <source>
        <dbReference type="ARBA" id="ARBA00082890"/>
    </source>
</evidence>
<dbReference type="PROSITE" id="PS50878">
    <property type="entry name" value="RT_POL"/>
    <property type="match status" value="1"/>
</dbReference>
<dbReference type="Gene3D" id="3.10.10.10">
    <property type="entry name" value="HIV Type 1 Reverse Transcriptase, subunit A, domain 1"/>
    <property type="match status" value="1"/>
</dbReference>
<comment type="catalytic activity">
    <reaction evidence="1">
        <text>Endonucleolytic cleavage to 5'-phosphomonoester.</text>
        <dbReference type="EC" id="3.1.26.4"/>
    </reaction>
</comment>
<feature type="compositionally biased region" description="Low complexity" evidence="37">
    <location>
        <begin position="262"/>
        <end position="273"/>
    </location>
</feature>
<reference evidence="39" key="1">
    <citation type="submission" date="2020-01" db="EMBL/GenBank/DDBJ databases">
        <authorList>
            <person name="Mishra B."/>
        </authorList>
    </citation>
    <scope>NUCLEOTIDE SEQUENCE [LARGE SCALE GENOMIC DNA]</scope>
</reference>
<evidence type="ECO:0000256" key="9">
    <source>
        <dbReference type="ARBA" id="ARBA00022679"/>
    </source>
</evidence>
<dbReference type="Gene3D" id="3.30.420.10">
    <property type="entry name" value="Ribonuclease H-like superfamily/Ribonuclease H"/>
    <property type="match status" value="1"/>
</dbReference>
<keyword evidence="7" id="KW-1188">Viral release from host cell</keyword>
<keyword evidence="20" id="KW-0067">ATP-binding</keyword>
<dbReference type="PANTHER" id="PTHR35046:SF18">
    <property type="entry name" value="RNA-DIRECTED DNA POLYMERASE"/>
    <property type="match status" value="1"/>
</dbReference>
<dbReference type="Pfam" id="PF17917">
    <property type="entry name" value="RT_RNaseH"/>
    <property type="match status" value="1"/>
</dbReference>
<keyword evidence="22" id="KW-0694">RNA-binding</keyword>
<keyword evidence="13" id="KW-0547">Nucleotide-binding</keyword>
<dbReference type="FunFam" id="1.10.340.70:FF:000001">
    <property type="entry name" value="Retrovirus-related Pol polyprotein from transposon gypsy-like Protein"/>
    <property type="match status" value="1"/>
</dbReference>
<evidence type="ECO:0000256" key="21">
    <source>
        <dbReference type="ARBA" id="ARBA00022842"/>
    </source>
</evidence>
<dbReference type="EC" id="2.7.7.49" evidence="5"/>
<dbReference type="InterPro" id="IPR043502">
    <property type="entry name" value="DNA/RNA_pol_sf"/>
</dbReference>
<dbReference type="GO" id="GO:0003887">
    <property type="term" value="F:DNA-directed DNA polymerase activity"/>
    <property type="evidence" value="ECO:0007669"/>
    <property type="project" value="UniProtKB-KW"/>
</dbReference>
<feature type="region of interest" description="Disordered" evidence="37">
    <location>
        <begin position="47"/>
        <end position="80"/>
    </location>
</feature>
<dbReference type="FunFam" id="3.10.20.370:FF:000001">
    <property type="entry name" value="Retrovirus-related Pol polyprotein from transposon 17.6-like protein"/>
    <property type="match status" value="1"/>
</dbReference>
<keyword evidence="40" id="KW-1185">Reference proteome</keyword>
<dbReference type="GO" id="GO:0003723">
    <property type="term" value="F:RNA binding"/>
    <property type="evidence" value="ECO:0007669"/>
    <property type="project" value="UniProtKB-KW"/>
</dbReference>
<dbReference type="CDD" id="cd09274">
    <property type="entry name" value="RNase_HI_RT_Ty3"/>
    <property type="match status" value="1"/>
</dbReference>
<dbReference type="Gene3D" id="3.30.70.270">
    <property type="match status" value="2"/>
</dbReference>
<dbReference type="FunFam" id="3.30.70.270:FF:000026">
    <property type="entry name" value="Transposon Ty3-G Gag-Pol polyprotein"/>
    <property type="match status" value="1"/>
</dbReference>
<evidence type="ECO:0000256" key="5">
    <source>
        <dbReference type="ARBA" id="ARBA00012493"/>
    </source>
</evidence>
<evidence type="ECO:0000256" key="16">
    <source>
        <dbReference type="ARBA" id="ARBA00022759"/>
    </source>
</evidence>
<evidence type="ECO:0000256" key="11">
    <source>
        <dbReference type="ARBA" id="ARBA00022722"/>
    </source>
</evidence>
<evidence type="ECO:0000256" key="29">
    <source>
        <dbReference type="ARBA" id="ARBA00023242"/>
    </source>
</evidence>
<keyword evidence="14" id="KW-0064">Aspartyl protease</keyword>
<keyword evidence="15" id="KW-0688">Ribosomal frameshifting</keyword>
<organism evidence="39 40">
    <name type="scientific">Microthlaspi erraticum</name>
    <dbReference type="NCBI Taxonomy" id="1685480"/>
    <lineage>
        <taxon>Eukaryota</taxon>
        <taxon>Viridiplantae</taxon>
        <taxon>Streptophyta</taxon>
        <taxon>Embryophyta</taxon>
        <taxon>Tracheophyta</taxon>
        <taxon>Spermatophyta</taxon>
        <taxon>Magnoliopsida</taxon>
        <taxon>eudicotyledons</taxon>
        <taxon>Gunneridae</taxon>
        <taxon>Pentapetalae</taxon>
        <taxon>rosids</taxon>
        <taxon>malvids</taxon>
        <taxon>Brassicales</taxon>
        <taxon>Brassicaceae</taxon>
        <taxon>Coluteocarpeae</taxon>
        <taxon>Microthlaspi</taxon>
    </lineage>
</organism>
<dbReference type="InterPro" id="IPR001969">
    <property type="entry name" value="Aspartic_peptidase_AS"/>
</dbReference>
<keyword evidence="10" id="KW-0548">Nucleotidyltransferase</keyword>
<evidence type="ECO:0000256" key="20">
    <source>
        <dbReference type="ARBA" id="ARBA00022840"/>
    </source>
</evidence>
<feature type="compositionally biased region" description="Basic and acidic residues" evidence="37">
    <location>
        <begin position="71"/>
        <end position="80"/>
    </location>
</feature>
<dbReference type="GO" id="GO:0003964">
    <property type="term" value="F:RNA-directed DNA polymerase activity"/>
    <property type="evidence" value="ECO:0007669"/>
    <property type="project" value="UniProtKB-KW"/>
</dbReference>
<evidence type="ECO:0000256" key="18">
    <source>
        <dbReference type="ARBA" id="ARBA00022801"/>
    </source>
</evidence>
<evidence type="ECO:0000256" key="14">
    <source>
        <dbReference type="ARBA" id="ARBA00022750"/>
    </source>
</evidence>
<dbReference type="InterPro" id="IPR041588">
    <property type="entry name" value="Integrase_H2C2"/>
</dbReference>
<dbReference type="FunFam" id="3.10.10.10:FF:000007">
    <property type="entry name" value="Retrovirus-related Pol polyprotein from transposon 17.6-like Protein"/>
    <property type="match status" value="1"/>
</dbReference>
<dbReference type="Pfam" id="PF00078">
    <property type="entry name" value="RVT_1"/>
    <property type="match status" value="1"/>
</dbReference>
<dbReference type="AlphaFoldDB" id="A0A6D2HUX5"/>
<dbReference type="SUPFAM" id="SSF53098">
    <property type="entry name" value="Ribonuclease H-like"/>
    <property type="match status" value="1"/>
</dbReference>
<dbReference type="InterPro" id="IPR005162">
    <property type="entry name" value="Retrotrans_gag_dom"/>
</dbReference>
<dbReference type="InterPro" id="IPR041373">
    <property type="entry name" value="RT_RNaseH"/>
</dbReference>
<keyword evidence="29" id="KW-0539">Nucleus</keyword>
<dbReference type="EMBL" id="CACVBM020000277">
    <property type="protein sequence ID" value="CAA7017008.1"/>
    <property type="molecule type" value="Genomic_DNA"/>
</dbReference>
<evidence type="ECO:0000256" key="7">
    <source>
        <dbReference type="ARBA" id="ARBA00022612"/>
    </source>
</evidence>
<keyword evidence="8" id="KW-0645">Protease</keyword>
<dbReference type="CDD" id="cd01647">
    <property type="entry name" value="RT_LTR"/>
    <property type="match status" value="1"/>
</dbReference>
<dbReference type="Pfam" id="PF13650">
    <property type="entry name" value="Asp_protease_2"/>
    <property type="match status" value="1"/>
</dbReference>
<evidence type="ECO:0000256" key="13">
    <source>
        <dbReference type="ARBA" id="ARBA00022741"/>
    </source>
</evidence>
<evidence type="ECO:0000256" key="19">
    <source>
        <dbReference type="ARBA" id="ARBA00022833"/>
    </source>
</evidence>
<dbReference type="GO" id="GO:0015074">
    <property type="term" value="P:DNA integration"/>
    <property type="evidence" value="ECO:0007669"/>
    <property type="project" value="UniProtKB-KW"/>
</dbReference>
<comment type="function">
    <text evidence="33">Nucleocapsid protein p11 (NC) forms the nucleocore that coats the retro-elements dimeric RNA. Binds these RNAs through its zinc fingers. Promotes primer tRNA(i)-Met annealing to the multipartite primer-binding site (PBS), dimerization of Ty3 RNA and initiation of reverse transcription.</text>
</comment>
<keyword evidence="12" id="KW-0479">Metal-binding</keyword>
<evidence type="ECO:0000256" key="8">
    <source>
        <dbReference type="ARBA" id="ARBA00022670"/>
    </source>
</evidence>
<evidence type="ECO:0000256" key="33">
    <source>
        <dbReference type="ARBA" id="ARBA00055265"/>
    </source>
</evidence>
<keyword evidence="27" id="KW-0238">DNA-binding</keyword>
<evidence type="ECO:0000256" key="17">
    <source>
        <dbReference type="ARBA" id="ARBA00022771"/>
    </source>
</evidence>
<dbReference type="PROSITE" id="PS00141">
    <property type="entry name" value="ASP_PROTEASE"/>
    <property type="match status" value="1"/>
</dbReference>